<accession>A0A1I4M1W4</accession>
<dbReference type="GO" id="GO:0043571">
    <property type="term" value="P:maintenance of CRISPR repeat elements"/>
    <property type="evidence" value="ECO:0007669"/>
    <property type="project" value="UniProtKB-UniRule"/>
</dbReference>
<dbReference type="NCBIfam" id="TIGR01573">
    <property type="entry name" value="cas2"/>
    <property type="match status" value="1"/>
</dbReference>
<evidence type="ECO:0000313" key="10">
    <source>
        <dbReference type="EMBL" id="SFL97241.1"/>
    </source>
</evidence>
<dbReference type="GO" id="GO:0004521">
    <property type="term" value="F:RNA endonuclease activity"/>
    <property type="evidence" value="ECO:0007669"/>
    <property type="project" value="InterPro"/>
</dbReference>
<keyword evidence="7 9" id="KW-0460">Magnesium</keyword>
<dbReference type="Proteomes" id="UP000199006">
    <property type="component" value="Unassembled WGS sequence"/>
</dbReference>
<gene>
    <name evidence="9" type="primary">cas2</name>
    <name evidence="10" type="ORF">SAMN02983006_02481</name>
</gene>
<dbReference type="OrthoDB" id="9798176at2"/>
<evidence type="ECO:0000256" key="2">
    <source>
        <dbReference type="ARBA" id="ARBA00009959"/>
    </source>
</evidence>
<evidence type="ECO:0000256" key="4">
    <source>
        <dbReference type="ARBA" id="ARBA00022723"/>
    </source>
</evidence>
<dbReference type="HAMAP" id="MF_01471">
    <property type="entry name" value="Cas2"/>
    <property type="match status" value="1"/>
</dbReference>
<dbReference type="STRING" id="29563.SAMN02983006_02481"/>
<organism evidence="10 11">
    <name type="scientific">Halanaerobium salsuginis</name>
    <dbReference type="NCBI Taxonomy" id="29563"/>
    <lineage>
        <taxon>Bacteria</taxon>
        <taxon>Bacillati</taxon>
        <taxon>Bacillota</taxon>
        <taxon>Clostridia</taxon>
        <taxon>Halanaerobiales</taxon>
        <taxon>Halanaerobiaceae</taxon>
        <taxon>Halanaerobium</taxon>
    </lineage>
</organism>
<dbReference type="Gene3D" id="3.30.70.240">
    <property type="match status" value="1"/>
</dbReference>
<evidence type="ECO:0000313" key="11">
    <source>
        <dbReference type="Proteomes" id="UP000199006"/>
    </source>
</evidence>
<dbReference type="GO" id="GO:0016787">
    <property type="term" value="F:hydrolase activity"/>
    <property type="evidence" value="ECO:0007669"/>
    <property type="project" value="UniProtKB-KW"/>
</dbReference>
<keyword evidence="4 9" id="KW-0479">Metal-binding</keyword>
<evidence type="ECO:0000256" key="3">
    <source>
        <dbReference type="ARBA" id="ARBA00022722"/>
    </source>
</evidence>
<keyword evidence="3 9" id="KW-0540">Nuclease</keyword>
<keyword evidence="8 9" id="KW-0051">Antiviral defense</keyword>
<dbReference type="Pfam" id="PF09827">
    <property type="entry name" value="CRISPR_Cas2"/>
    <property type="match status" value="1"/>
</dbReference>
<dbReference type="GO" id="GO:0046872">
    <property type="term" value="F:metal ion binding"/>
    <property type="evidence" value="ECO:0007669"/>
    <property type="project" value="UniProtKB-UniRule"/>
</dbReference>
<name>A0A1I4M1W4_9FIRM</name>
<dbReference type="GO" id="GO:0051607">
    <property type="term" value="P:defense response to virus"/>
    <property type="evidence" value="ECO:0007669"/>
    <property type="project" value="UniProtKB-UniRule"/>
</dbReference>
<dbReference type="PANTHER" id="PTHR34405">
    <property type="entry name" value="CRISPR-ASSOCIATED ENDORIBONUCLEASE CAS2"/>
    <property type="match status" value="1"/>
</dbReference>
<dbReference type="InterPro" id="IPR019199">
    <property type="entry name" value="Virulence_VapD/CRISPR_Cas2"/>
</dbReference>
<dbReference type="PANTHER" id="PTHR34405:SF3">
    <property type="entry name" value="CRISPR-ASSOCIATED ENDORIBONUCLEASE CAS2 3"/>
    <property type="match status" value="1"/>
</dbReference>
<comment type="function">
    <text evidence="9">CRISPR (clustered regularly interspaced short palindromic repeat), is an adaptive immune system that provides protection against mobile genetic elements (viruses, transposable elements and conjugative plasmids). CRISPR clusters contain sequences complementary to antecedent mobile elements and target invading nucleic acids. CRISPR clusters are transcribed and processed into CRISPR RNA (crRNA). Functions as a ssRNA-specific endoribonuclease. Involved in the integration of spacer DNA into the CRISPR cassette.</text>
</comment>
<dbReference type="InterPro" id="IPR021127">
    <property type="entry name" value="CRISPR_associated_Cas2"/>
</dbReference>
<proteinExistence type="inferred from homology"/>
<evidence type="ECO:0000256" key="7">
    <source>
        <dbReference type="ARBA" id="ARBA00022842"/>
    </source>
</evidence>
<reference evidence="10 11" key="1">
    <citation type="submission" date="2016-10" db="EMBL/GenBank/DDBJ databases">
        <authorList>
            <person name="de Groot N.N."/>
        </authorList>
    </citation>
    <scope>NUCLEOTIDE SEQUENCE [LARGE SCALE GENOMIC DNA]</scope>
    <source>
        <strain evidence="10 11">ATCC 51327</strain>
    </source>
</reference>
<dbReference type="CDD" id="cd09725">
    <property type="entry name" value="Cas2_I_II_III"/>
    <property type="match status" value="1"/>
</dbReference>
<comment type="similarity">
    <text evidence="2 9">Belongs to the CRISPR-associated endoribonuclease Cas2 protein family.</text>
</comment>
<evidence type="ECO:0000256" key="1">
    <source>
        <dbReference type="ARBA" id="ARBA00001946"/>
    </source>
</evidence>
<keyword evidence="6 9" id="KW-0378">Hydrolase</keyword>
<dbReference type="EC" id="3.1.-.-" evidence="9"/>
<evidence type="ECO:0000256" key="9">
    <source>
        <dbReference type="HAMAP-Rule" id="MF_01471"/>
    </source>
</evidence>
<comment type="subunit">
    <text evidence="9">Homodimer, forms a heterotetramer with a Cas1 homodimer.</text>
</comment>
<protein>
    <recommendedName>
        <fullName evidence="9">CRISPR-associated endoribonuclease Cas2</fullName>
        <ecNumber evidence="9">3.1.-.-</ecNumber>
    </recommendedName>
</protein>
<evidence type="ECO:0000256" key="8">
    <source>
        <dbReference type="ARBA" id="ARBA00023118"/>
    </source>
</evidence>
<dbReference type="EMBL" id="FOTI01000047">
    <property type="protein sequence ID" value="SFL97241.1"/>
    <property type="molecule type" value="Genomic_DNA"/>
</dbReference>
<keyword evidence="5 9" id="KW-0255">Endonuclease</keyword>
<keyword evidence="11" id="KW-1185">Reference proteome</keyword>
<evidence type="ECO:0000256" key="5">
    <source>
        <dbReference type="ARBA" id="ARBA00022759"/>
    </source>
</evidence>
<evidence type="ECO:0000256" key="6">
    <source>
        <dbReference type="ARBA" id="ARBA00022801"/>
    </source>
</evidence>
<comment type="cofactor">
    <cofactor evidence="1 9">
        <name>Mg(2+)</name>
        <dbReference type="ChEBI" id="CHEBI:18420"/>
    </cofactor>
</comment>
<sequence>MLVWFIYDIVKDRSRKKLADKAIEQGLYRVQKSVFAGNIDNNLLDELVIYSEDMINPTSDSVYIFPMCQEDFKKIELLGQAFDKAMVNDELKSLFT</sequence>
<dbReference type="AlphaFoldDB" id="A0A1I4M1W4"/>
<feature type="binding site" evidence="9">
    <location>
        <position position="8"/>
    </location>
    <ligand>
        <name>Mg(2+)</name>
        <dbReference type="ChEBI" id="CHEBI:18420"/>
        <note>catalytic</note>
    </ligand>
</feature>
<dbReference type="RefSeq" id="WP_089862491.1">
    <property type="nucleotide sequence ID" value="NZ_FOTI01000047.1"/>
</dbReference>
<dbReference type="SUPFAM" id="SSF143430">
    <property type="entry name" value="TTP0101/SSO1404-like"/>
    <property type="match status" value="1"/>
</dbReference>